<evidence type="ECO:0000256" key="5">
    <source>
        <dbReference type="RuleBase" id="RU365011"/>
    </source>
</evidence>
<dbReference type="InterPro" id="IPR012908">
    <property type="entry name" value="PGAP1-ab_dom-like"/>
</dbReference>
<dbReference type="GO" id="GO:0005789">
    <property type="term" value="C:endoplasmic reticulum membrane"/>
    <property type="evidence" value="ECO:0007669"/>
    <property type="project" value="UniProtKB-SubCell"/>
</dbReference>
<comment type="subcellular location">
    <subcellularLocation>
        <location evidence="5">Endoplasmic reticulum membrane</location>
    </subcellularLocation>
</comment>
<dbReference type="InterPro" id="IPR011047">
    <property type="entry name" value="Quinoprotein_ADH-like_sf"/>
</dbReference>
<organism evidence="10 11">
    <name type="scientific">Trematosphaeria pertusa</name>
    <dbReference type="NCBI Taxonomy" id="390896"/>
    <lineage>
        <taxon>Eukaryota</taxon>
        <taxon>Fungi</taxon>
        <taxon>Dikarya</taxon>
        <taxon>Ascomycota</taxon>
        <taxon>Pezizomycotina</taxon>
        <taxon>Dothideomycetes</taxon>
        <taxon>Pleosporomycetidae</taxon>
        <taxon>Pleosporales</taxon>
        <taxon>Massarineae</taxon>
        <taxon>Trematosphaeriaceae</taxon>
        <taxon>Trematosphaeria</taxon>
    </lineage>
</organism>
<dbReference type="GeneID" id="54572711"/>
<dbReference type="InterPro" id="IPR001680">
    <property type="entry name" value="WD40_rpt"/>
</dbReference>
<keyword evidence="5" id="KW-0378">Hydrolase</keyword>
<comment type="function">
    <text evidence="1 5">Involved in inositol deacylation of GPI-anchored proteins which plays important roles in the quality control and ER-associated degradation of GPI-anchored proteins.</text>
</comment>
<reference evidence="10" key="1">
    <citation type="journal article" date="2020" name="Stud. Mycol.">
        <title>101 Dothideomycetes genomes: a test case for predicting lifestyles and emergence of pathogens.</title>
        <authorList>
            <person name="Haridas S."/>
            <person name="Albert R."/>
            <person name="Binder M."/>
            <person name="Bloem J."/>
            <person name="Labutti K."/>
            <person name="Salamov A."/>
            <person name="Andreopoulos B."/>
            <person name="Baker S."/>
            <person name="Barry K."/>
            <person name="Bills G."/>
            <person name="Bluhm B."/>
            <person name="Cannon C."/>
            <person name="Castanera R."/>
            <person name="Culley D."/>
            <person name="Daum C."/>
            <person name="Ezra D."/>
            <person name="Gonzalez J."/>
            <person name="Henrissat B."/>
            <person name="Kuo A."/>
            <person name="Liang C."/>
            <person name="Lipzen A."/>
            <person name="Lutzoni F."/>
            <person name="Magnuson J."/>
            <person name="Mondo S."/>
            <person name="Nolan M."/>
            <person name="Ohm R."/>
            <person name="Pangilinan J."/>
            <person name="Park H.-J."/>
            <person name="Ramirez L."/>
            <person name="Alfaro M."/>
            <person name="Sun H."/>
            <person name="Tritt A."/>
            <person name="Yoshinaga Y."/>
            <person name="Zwiers L.-H."/>
            <person name="Turgeon B."/>
            <person name="Goodwin S."/>
            <person name="Spatafora J."/>
            <person name="Crous P."/>
            <person name="Grigoriev I."/>
        </authorList>
    </citation>
    <scope>NUCLEOTIDE SEQUENCE</scope>
    <source>
        <strain evidence="10">CBS 122368</strain>
    </source>
</reference>
<dbReference type="InterPro" id="IPR056884">
    <property type="entry name" value="NPHP3-like_N"/>
</dbReference>
<dbReference type="PROSITE" id="PS50082">
    <property type="entry name" value="WD_REPEATS_2"/>
    <property type="match status" value="1"/>
</dbReference>
<feature type="domain" description="GPI inositol-deacylase PGAP1-like alpha/beta" evidence="7">
    <location>
        <begin position="101"/>
        <end position="233"/>
    </location>
</feature>
<dbReference type="SUPFAM" id="SSF52540">
    <property type="entry name" value="P-loop containing nucleoside triphosphate hydrolases"/>
    <property type="match status" value="1"/>
</dbReference>
<gene>
    <name evidence="10" type="ORF">BU26DRAFT_10974</name>
</gene>
<sequence>MFSRKRRTGSHNNDELTEKSPATLPPEESEGQPYDGPSELPIQAHRSHSEPSTYSLAYRDSAFVRSNSTSTSTLSSVGGNAGPDPFGLHIVNDPPDAAADIIFVHGLGGSSRKTWSWQRKAEHFWPAWLQNERRLPPLRVFTFGYNANFLGQDTPLSILDFSKDLLNRMRGFCDSSTNTYNSIGQKPVIFIAHSMGGLVVKQAYVLGQADPHYSDMLSSVFGILFLSTPHQGSIHAGVLNSVLAATLVASQKAYVSELMNNSTFLQSLNEQFRGVCDGLQLVSVYETLPTKLGPVKRMIVGKDSGILGYPKEISSPMNSDHHTVCKFESPSDDNFNLLVTLLKRLTENLEPQTTRRPSIGNANRIKRLEDMLGISEDPLDDLAQVVGQGMSGSGLWLHDRQGFKNWISTSQTGPKLYWLSGLPGTGKSVLAGMTIAHLHRRFLPRSTQHHFFVHAQPTKRSLSYCLRSIAYQAALTNEVCSNQLLRLYDETGIVFANSTYQFIWDKIFEGVLFQLDLGYTLYWVFDAIDESENPAALAKLLLRVPASSHVKVLILGRPNKDFANLTSPRSDAVQHDIISITDTQTDIAAYVSNLVQESLPLDERVQRDVISQVLGKAEGSFLWAKLALHTLRSNWHTQDDIRRALNDVPKDMESLYTNMILSIRNQPHRLQQMALRILTWAACSFRPLKVSELEMALQPEFRDFISLGDTIVQICGHFIRLDNGTLTLIHATARQFLLEHSKGDGPLVRFSDGHEHLASVCLRYLSHERWRRLITRAQDGSDGATKVDRLLPLYESYPFLRYAKDHWAYHFSHAKVDSKDLMGCSRVFFDKFALSWIQAIASSNRLRTLTHAAQYIKIFLRRRRSKISSEPLRSFSSEQHLREEHIVLFLEKWVVDLIRVVGKFGSELVKSPVAIHRHIPPLCPRDSIIHETYAECDDPVISVDGISSSGWDDNLARLNVGQDHIVSKVLATGMYFITLISSNGTMVVWLADTFEEVRKLAHGEWVLEMGVNKKGNLLLSAGRFTFRVWDIATGNQLWSMPQDNQARTMAISFGHLPSEIIVGYDDCSVVHYDMASHQELGRFLAEETDEVEHSCPRLMVFSPDKTKLVIAYRGRPVFLWDLQKPTDQHPIRCIRSEDQDKWDKEDSEVWNAPEVVRWLPDGSSLFILYQDATLVDWRFMEDQQCEYGHTGAREMVISPDGTFLLTSDRDGTLSVWTIPKLNLLYRLHYEEFVRDLAFSPDGQRIYDTRGSRCNVWEPDVLVRPDEPDKDEGSSSCDGSIVSEPVISQDDNQRSQITSLACEDSDQFYCCGKDDGSVTLHRMDSGNKLRKICSHADSVAVVTLGWSPSARYLISADDSGKVIAKRLRIKEDGKWAIYPVFDCRIDETVNQFLFNADETLVLISTASADRIWSLKSKSHICQKKWQSRSGRKWADHPSENGYILWVDPDQVHIHAWQDLRRISSRRTSMVEILPEVDEGNEIALPPVLAMPPMSSLESQESVQTVAQTLNRRYLVCEILPDTGQNRSNSTKSLRLDLVFTADLDIYKLNPVRRKNLVSLVGGVQLLLGTYRDKIVFLDHQNWLCSCEVSWPIEAIKRHYVIPRDWLNSSTLQLVTLNKHGTLLCPRNGEVALVRYKNRL</sequence>
<evidence type="ECO:0000256" key="3">
    <source>
        <dbReference type="ARBA" id="ARBA00022737"/>
    </source>
</evidence>
<feature type="compositionally biased region" description="Basic and acidic residues" evidence="6">
    <location>
        <begin position="1261"/>
        <end position="1272"/>
    </location>
</feature>
<accession>A0A6A6J1W0</accession>
<evidence type="ECO:0000256" key="2">
    <source>
        <dbReference type="ARBA" id="ARBA00015856"/>
    </source>
</evidence>
<evidence type="ECO:0000259" key="9">
    <source>
        <dbReference type="Pfam" id="PF24883"/>
    </source>
</evidence>
<dbReference type="InterPro" id="IPR029058">
    <property type="entry name" value="AB_hydrolase_fold"/>
</dbReference>
<dbReference type="Pfam" id="PF24883">
    <property type="entry name" value="NPHP3_N"/>
    <property type="match status" value="1"/>
</dbReference>
<evidence type="ECO:0000259" key="8">
    <source>
        <dbReference type="Pfam" id="PF22939"/>
    </source>
</evidence>
<comment type="similarity">
    <text evidence="5">Belongs to the GPI inositol-deacylase family.</text>
</comment>
<keyword evidence="11" id="KW-1185">Reference proteome</keyword>
<dbReference type="Pfam" id="PF00400">
    <property type="entry name" value="WD40"/>
    <property type="match status" value="1"/>
</dbReference>
<dbReference type="GO" id="GO:0015031">
    <property type="term" value="P:protein transport"/>
    <property type="evidence" value="ECO:0007669"/>
    <property type="project" value="UniProtKB-KW"/>
</dbReference>
<dbReference type="Gene3D" id="3.40.50.300">
    <property type="entry name" value="P-loop containing nucleotide triphosphate hydrolases"/>
    <property type="match status" value="1"/>
</dbReference>
<feature type="region of interest" description="Disordered" evidence="6">
    <location>
        <begin position="1261"/>
        <end position="1291"/>
    </location>
</feature>
<dbReference type="SUPFAM" id="SSF50978">
    <property type="entry name" value="WD40 repeat-like"/>
    <property type="match status" value="1"/>
</dbReference>
<dbReference type="SUPFAM" id="SSF53474">
    <property type="entry name" value="alpha/beta-Hydrolases"/>
    <property type="match status" value="1"/>
</dbReference>
<evidence type="ECO:0000259" key="7">
    <source>
        <dbReference type="Pfam" id="PF07819"/>
    </source>
</evidence>
<dbReference type="Pfam" id="PF22939">
    <property type="entry name" value="WHD_GPIID"/>
    <property type="match status" value="1"/>
</dbReference>
<dbReference type="Gene3D" id="3.40.50.1820">
    <property type="entry name" value="alpha/beta hydrolase"/>
    <property type="match status" value="1"/>
</dbReference>
<protein>
    <recommendedName>
        <fullName evidence="2 5">GPI inositol-deacylase</fullName>
        <ecNumber evidence="5">3.1.-.-</ecNumber>
    </recommendedName>
</protein>
<dbReference type="InterPro" id="IPR054471">
    <property type="entry name" value="GPIID_WHD"/>
</dbReference>
<feature type="region of interest" description="Disordered" evidence="6">
    <location>
        <begin position="1"/>
        <end position="51"/>
    </location>
</feature>
<keyword evidence="3" id="KW-0677">Repeat</keyword>
<name>A0A6A6J1W0_9PLEO</name>
<dbReference type="Pfam" id="PF07819">
    <property type="entry name" value="PGAP1"/>
    <property type="match status" value="1"/>
</dbReference>
<evidence type="ECO:0000256" key="1">
    <source>
        <dbReference type="ARBA" id="ARBA00003496"/>
    </source>
</evidence>
<keyword evidence="5" id="KW-0472">Membrane</keyword>
<keyword evidence="5" id="KW-0813">Transport</keyword>
<dbReference type="InterPro" id="IPR027417">
    <property type="entry name" value="P-loop_NTPase"/>
</dbReference>
<feature type="domain" description="GPI inositol-deacylase winged helix" evidence="8">
    <location>
        <begin position="668"/>
        <end position="741"/>
    </location>
</feature>
<evidence type="ECO:0000313" key="10">
    <source>
        <dbReference type="EMBL" id="KAF2255890.1"/>
    </source>
</evidence>
<dbReference type="OrthoDB" id="194358at2759"/>
<dbReference type="GO" id="GO:0016788">
    <property type="term" value="F:hydrolase activity, acting on ester bonds"/>
    <property type="evidence" value="ECO:0007669"/>
    <property type="project" value="InterPro"/>
</dbReference>
<dbReference type="InterPro" id="IPR015943">
    <property type="entry name" value="WD40/YVTN_repeat-like_dom_sf"/>
</dbReference>
<feature type="repeat" description="WD" evidence="4">
    <location>
        <begin position="1195"/>
        <end position="1226"/>
    </location>
</feature>
<dbReference type="EC" id="3.1.-.-" evidence="5"/>
<keyword evidence="5" id="KW-0256">Endoplasmic reticulum</keyword>
<proteinExistence type="inferred from homology"/>
<dbReference type="InterPro" id="IPR036322">
    <property type="entry name" value="WD40_repeat_dom_sf"/>
</dbReference>
<dbReference type="Proteomes" id="UP000800094">
    <property type="component" value="Unassembled WGS sequence"/>
</dbReference>
<dbReference type="RefSeq" id="XP_033690894.1">
    <property type="nucleotide sequence ID" value="XM_033819381.1"/>
</dbReference>
<dbReference type="Gene3D" id="2.130.10.10">
    <property type="entry name" value="YVTN repeat-like/Quinoprotein amine dehydrogenase"/>
    <property type="match status" value="3"/>
</dbReference>
<evidence type="ECO:0000256" key="4">
    <source>
        <dbReference type="PROSITE-ProRule" id="PRU00221"/>
    </source>
</evidence>
<keyword evidence="5" id="KW-0653">Protein transport</keyword>
<dbReference type="PANTHER" id="PTHR10039:SF16">
    <property type="entry name" value="GPI INOSITOL-DEACYLASE"/>
    <property type="match status" value="1"/>
</dbReference>
<dbReference type="SUPFAM" id="SSF50998">
    <property type="entry name" value="Quinoprotein alcohol dehydrogenase-like"/>
    <property type="match status" value="1"/>
</dbReference>
<evidence type="ECO:0000256" key="6">
    <source>
        <dbReference type="SAM" id="MobiDB-lite"/>
    </source>
</evidence>
<dbReference type="SMART" id="SM00320">
    <property type="entry name" value="WD40"/>
    <property type="match status" value="7"/>
</dbReference>
<dbReference type="EMBL" id="ML987189">
    <property type="protein sequence ID" value="KAF2255890.1"/>
    <property type="molecule type" value="Genomic_DNA"/>
</dbReference>
<dbReference type="PANTHER" id="PTHR10039">
    <property type="entry name" value="AMELOGENIN"/>
    <property type="match status" value="1"/>
</dbReference>
<keyword evidence="4" id="KW-0853">WD repeat</keyword>
<feature type="domain" description="Nephrocystin 3-like N-terminal" evidence="9">
    <location>
        <begin position="392"/>
        <end position="557"/>
    </location>
</feature>
<evidence type="ECO:0000313" key="11">
    <source>
        <dbReference type="Proteomes" id="UP000800094"/>
    </source>
</evidence>